<name>A0ABP7ZB75_9ACTN</name>
<comment type="caution">
    <text evidence="2">The sequence shown here is derived from an EMBL/GenBank/DDBJ whole genome shotgun (WGS) entry which is preliminary data.</text>
</comment>
<protein>
    <submittedName>
        <fullName evidence="2">Uncharacterized protein</fullName>
    </submittedName>
</protein>
<dbReference type="EMBL" id="BAABDO010000100">
    <property type="protein sequence ID" value="GAA4152233.1"/>
    <property type="molecule type" value="Genomic_DNA"/>
</dbReference>
<feature type="compositionally biased region" description="Basic and acidic residues" evidence="1">
    <location>
        <begin position="79"/>
        <end position="89"/>
    </location>
</feature>
<sequence length="101" mass="10792">MVDGILPEPVERDPAATHDDQQQNEIGGISGQLANMISGLRAVCRVPPGVAPLSIAGHENLQRPPDPVPLVVADLLEKLDGESQRDRPVTEPFPVTIRDSA</sequence>
<gene>
    <name evidence="2" type="ORF">GCM10022416_50290</name>
</gene>
<organism evidence="2 3">
    <name type="scientific">Actinomadura keratinilytica</name>
    <dbReference type="NCBI Taxonomy" id="547461"/>
    <lineage>
        <taxon>Bacteria</taxon>
        <taxon>Bacillati</taxon>
        <taxon>Actinomycetota</taxon>
        <taxon>Actinomycetes</taxon>
        <taxon>Streptosporangiales</taxon>
        <taxon>Thermomonosporaceae</taxon>
        <taxon>Actinomadura</taxon>
    </lineage>
</organism>
<evidence type="ECO:0000256" key="1">
    <source>
        <dbReference type="SAM" id="MobiDB-lite"/>
    </source>
</evidence>
<dbReference type="Proteomes" id="UP001500266">
    <property type="component" value="Unassembled WGS sequence"/>
</dbReference>
<evidence type="ECO:0000313" key="2">
    <source>
        <dbReference type="EMBL" id="GAA4152233.1"/>
    </source>
</evidence>
<reference evidence="3" key="1">
    <citation type="journal article" date="2019" name="Int. J. Syst. Evol. Microbiol.">
        <title>The Global Catalogue of Microorganisms (GCM) 10K type strain sequencing project: providing services to taxonomists for standard genome sequencing and annotation.</title>
        <authorList>
            <consortium name="The Broad Institute Genomics Platform"/>
            <consortium name="The Broad Institute Genome Sequencing Center for Infectious Disease"/>
            <person name="Wu L."/>
            <person name="Ma J."/>
        </authorList>
    </citation>
    <scope>NUCLEOTIDE SEQUENCE [LARGE SCALE GENOMIC DNA]</scope>
    <source>
        <strain evidence="3">JCM 17316</strain>
    </source>
</reference>
<feature type="region of interest" description="Disordered" evidence="1">
    <location>
        <begin position="79"/>
        <end position="101"/>
    </location>
</feature>
<feature type="region of interest" description="Disordered" evidence="1">
    <location>
        <begin position="1"/>
        <end position="24"/>
    </location>
</feature>
<keyword evidence="3" id="KW-1185">Reference proteome</keyword>
<proteinExistence type="predicted"/>
<feature type="compositionally biased region" description="Basic and acidic residues" evidence="1">
    <location>
        <begin position="9"/>
        <end position="21"/>
    </location>
</feature>
<accession>A0ABP7ZB75</accession>
<evidence type="ECO:0000313" key="3">
    <source>
        <dbReference type="Proteomes" id="UP001500266"/>
    </source>
</evidence>